<evidence type="ECO:0000313" key="1">
    <source>
        <dbReference type="EMBL" id="MPD01819.1"/>
    </source>
</evidence>
<accession>A0A5B7K9R7</accession>
<evidence type="ECO:0000313" key="2">
    <source>
        <dbReference type="Proteomes" id="UP000324222"/>
    </source>
</evidence>
<sequence>MHGWKSKKKKRTMIKSRKNIFLFITLTTTTTTTTTTTIMTNGYTCMGGQQREQRLGNEHIRHHQYIA</sequence>
<keyword evidence="2" id="KW-1185">Reference proteome</keyword>
<dbReference type="Proteomes" id="UP000324222">
    <property type="component" value="Unassembled WGS sequence"/>
</dbReference>
<dbReference type="AlphaFoldDB" id="A0A5B7K9R7"/>
<name>A0A5B7K9R7_PORTR</name>
<protein>
    <submittedName>
        <fullName evidence="1">Uncharacterized protein</fullName>
    </submittedName>
</protein>
<reference evidence="1 2" key="1">
    <citation type="submission" date="2019-05" db="EMBL/GenBank/DDBJ databases">
        <title>Another draft genome of Portunus trituberculatus and its Hox gene families provides insights of decapod evolution.</title>
        <authorList>
            <person name="Jeong J.-H."/>
            <person name="Song I."/>
            <person name="Kim S."/>
            <person name="Choi T."/>
            <person name="Kim D."/>
            <person name="Ryu S."/>
            <person name="Kim W."/>
        </authorList>
    </citation>
    <scope>NUCLEOTIDE SEQUENCE [LARGE SCALE GENOMIC DNA]</scope>
    <source>
        <tissue evidence="1">Muscle</tissue>
    </source>
</reference>
<comment type="caution">
    <text evidence="1">The sequence shown here is derived from an EMBL/GenBank/DDBJ whole genome shotgun (WGS) entry which is preliminary data.</text>
</comment>
<gene>
    <name evidence="1" type="ORF">E2C01_097364</name>
</gene>
<dbReference type="EMBL" id="VSRR010128720">
    <property type="protein sequence ID" value="MPD01819.1"/>
    <property type="molecule type" value="Genomic_DNA"/>
</dbReference>
<proteinExistence type="predicted"/>
<organism evidence="1 2">
    <name type="scientific">Portunus trituberculatus</name>
    <name type="common">Swimming crab</name>
    <name type="synonym">Neptunus trituberculatus</name>
    <dbReference type="NCBI Taxonomy" id="210409"/>
    <lineage>
        <taxon>Eukaryota</taxon>
        <taxon>Metazoa</taxon>
        <taxon>Ecdysozoa</taxon>
        <taxon>Arthropoda</taxon>
        <taxon>Crustacea</taxon>
        <taxon>Multicrustacea</taxon>
        <taxon>Malacostraca</taxon>
        <taxon>Eumalacostraca</taxon>
        <taxon>Eucarida</taxon>
        <taxon>Decapoda</taxon>
        <taxon>Pleocyemata</taxon>
        <taxon>Brachyura</taxon>
        <taxon>Eubrachyura</taxon>
        <taxon>Portunoidea</taxon>
        <taxon>Portunidae</taxon>
        <taxon>Portuninae</taxon>
        <taxon>Portunus</taxon>
    </lineage>
</organism>